<dbReference type="Pfam" id="PF00170">
    <property type="entry name" value="bZIP_1"/>
    <property type="match status" value="1"/>
</dbReference>
<dbReference type="PANTHER" id="PTHR45967">
    <property type="entry name" value="G-BOX-BINDING FACTOR 3-RELATED"/>
    <property type="match status" value="1"/>
</dbReference>
<comment type="caution">
    <text evidence="10">The sequence shown here is derived from an EMBL/GenBank/DDBJ whole genome shotgun (WGS) entry which is preliminary data.</text>
</comment>
<dbReference type="InterPro" id="IPR045314">
    <property type="entry name" value="bZIP_plant_GBF1"/>
</dbReference>
<feature type="domain" description="BZIP" evidence="9">
    <location>
        <begin position="194"/>
        <end position="251"/>
    </location>
</feature>
<dbReference type="GO" id="GO:0043565">
    <property type="term" value="F:sequence-specific DNA binding"/>
    <property type="evidence" value="ECO:0007669"/>
    <property type="project" value="InterPro"/>
</dbReference>
<dbReference type="CDD" id="cd14702">
    <property type="entry name" value="bZIP_plant_GBF1"/>
    <property type="match status" value="1"/>
</dbReference>
<keyword evidence="7" id="KW-0175">Coiled coil</keyword>
<evidence type="ECO:0000256" key="6">
    <source>
        <dbReference type="ARBA" id="ARBA00023242"/>
    </source>
</evidence>
<evidence type="ECO:0000256" key="7">
    <source>
        <dbReference type="SAM" id="Coils"/>
    </source>
</evidence>
<reference evidence="10" key="1">
    <citation type="submission" date="2022-12" db="EMBL/GenBank/DDBJ databases">
        <title>Draft genome assemblies for two species of Escallonia (Escalloniales).</title>
        <authorList>
            <person name="Chanderbali A."/>
            <person name="Dervinis C."/>
            <person name="Anghel I."/>
            <person name="Soltis D."/>
            <person name="Soltis P."/>
            <person name="Zapata F."/>
        </authorList>
    </citation>
    <scope>NUCLEOTIDE SEQUENCE</scope>
    <source>
        <strain evidence="10">UCBG64.0493</strain>
        <tissue evidence="10">Leaf</tissue>
    </source>
</reference>
<keyword evidence="3" id="KW-0805">Transcription regulation</keyword>
<gene>
    <name evidence="10" type="ORF">RJ639_002125</name>
</gene>
<evidence type="ECO:0000256" key="8">
    <source>
        <dbReference type="SAM" id="MobiDB-lite"/>
    </source>
</evidence>
<sequence length="546" mass="60029">MGASRNTSYCAPPDAAVDAEAARSLRGSSKCGADRMVKIELEAAEALAGLARSVVREAEREISGGEFGVEPGSQERVGDESPAVDSAPMHPNLAQVLKRTFDWEVHIADYGIASDNDLVLNLRLSGFSRLRAWFLFSVLEGQDQVAESQQYSEEISSLKGEDDTELELNAICTTSYASCAGIKSKQNMTEAEKESRKLRRVLANRESARQTIRRRQALYAELTRKAADLALENENLKKEKDVAMDEYDSLKITNECLKAQMTEMVKAEPEEIEVEAKSTHVDIPTSPSTNCPVFIVNRPPFLPCLWHSIIQPPNSVQLECGPHSGIAIPLQFPMQASGRPDFFHQQETSTRTNGSGTPLYVLPGPWIFPLHHHSNGLYPQSFNLNGKHDSTSLDNQCSTSSSSKTEYVDTQHPVLPIKFKANASTVSLAIPTNNLQEKSFGFLPDGGGPHIGSDPQGMVLLPAPVNCVGTAAALEHENSFKLECRLDAEVILPAHGNFLNGRPSKEQIISQSKKPVDVVAAAEARKRRKEVTRLKNIHCRQARMQY</sequence>
<dbReference type="InterPro" id="IPR044827">
    <property type="entry name" value="GBF-like"/>
</dbReference>
<evidence type="ECO:0000256" key="5">
    <source>
        <dbReference type="ARBA" id="ARBA00023163"/>
    </source>
</evidence>
<name>A0AA89BTS1_9ASTE</name>
<evidence type="ECO:0000256" key="2">
    <source>
        <dbReference type="ARBA" id="ARBA00007163"/>
    </source>
</evidence>
<evidence type="ECO:0000256" key="4">
    <source>
        <dbReference type="ARBA" id="ARBA00023125"/>
    </source>
</evidence>
<protein>
    <recommendedName>
        <fullName evidence="9">BZIP domain-containing protein</fullName>
    </recommendedName>
</protein>
<dbReference type="InterPro" id="IPR004827">
    <property type="entry name" value="bZIP"/>
</dbReference>
<organism evidence="10 11">
    <name type="scientific">Escallonia herrerae</name>
    <dbReference type="NCBI Taxonomy" id="1293975"/>
    <lineage>
        <taxon>Eukaryota</taxon>
        <taxon>Viridiplantae</taxon>
        <taxon>Streptophyta</taxon>
        <taxon>Embryophyta</taxon>
        <taxon>Tracheophyta</taxon>
        <taxon>Spermatophyta</taxon>
        <taxon>Magnoliopsida</taxon>
        <taxon>eudicotyledons</taxon>
        <taxon>Gunneridae</taxon>
        <taxon>Pentapetalae</taxon>
        <taxon>asterids</taxon>
        <taxon>campanulids</taxon>
        <taxon>Escalloniales</taxon>
        <taxon>Escalloniaceae</taxon>
        <taxon>Escallonia</taxon>
    </lineage>
</organism>
<dbReference type="PANTHER" id="PTHR45967:SF28">
    <property type="entry name" value="BASIC-LEUCINE ZIPPER (BZIP) TRANSCRIPTION FACTOR FAMILY PROTEIN"/>
    <property type="match status" value="1"/>
</dbReference>
<keyword evidence="5" id="KW-0804">Transcription</keyword>
<dbReference type="GO" id="GO:0003700">
    <property type="term" value="F:DNA-binding transcription factor activity"/>
    <property type="evidence" value="ECO:0007669"/>
    <property type="project" value="InterPro"/>
</dbReference>
<evidence type="ECO:0000259" key="9">
    <source>
        <dbReference type="PROSITE" id="PS50217"/>
    </source>
</evidence>
<dbReference type="InterPro" id="IPR046347">
    <property type="entry name" value="bZIP_sf"/>
</dbReference>
<comment type="similarity">
    <text evidence="2">Belongs to the bZIP family.</text>
</comment>
<comment type="subcellular location">
    <subcellularLocation>
        <location evidence="1">Nucleus</location>
    </subcellularLocation>
</comment>
<keyword evidence="4" id="KW-0238">DNA-binding</keyword>
<keyword evidence="11" id="KW-1185">Reference proteome</keyword>
<feature type="region of interest" description="Disordered" evidence="8">
    <location>
        <begin position="63"/>
        <end position="88"/>
    </location>
</feature>
<evidence type="ECO:0000256" key="3">
    <source>
        <dbReference type="ARBA" id="ARBA00023015"/>
    </source>
</evidence>
<dbReference type="SUPFAM" id="SSF57959">
    <property type="entry name" value="Leucine zipper domain"/>
    <property type="match status" value="1"/>
</dbReference>
<dbReference type="EMBL" id="JAVXUP010000005">
    <property type="protein sequence ID" value="KAK3043546.1"/>
    <property type="molecule type" value="Genomic_DNA"/>
</dbReference>
<evidence type="ECO:0000313" key="10">
    <source>
        <dbReference type="EMBL" id="KAK3043546.1"/>
    </source>
</evidence>
<dbReference type="Gene3D" id="1.20.5.170">
    <property type="match status" value="1"/>
</dbReference>
<evidence type="ECO:0000313" key="11">
    <source>
        <dbReference type="Proteomes" id="UP001188597"/>
    </source>
</evidence>
<dbReference type="GO" id="GO:0005634">
    <property type="term" value="C:nucleus"/>
    <property type="evidence" value="ECO:0007669"/>
    <property type="project" value="UniProtKB-SubCell"/>
</dbReference>
<accession>A0AA89BTS1</accession>
<keyword evidence="6" id="KW-0539">Nucleus</keyword>
<dbReference type="Proteomes" id="UP001188597">
    <property type="component" value="Unassembled WGS sequence"/>
</dbReference>
<dbReference type="PROSITE" id="PS50217">
    <property type="entry name" value="BZIP"/>
    <property type="match status" value="1"/>
</dbReference>
<feature type="coiled-coil region" evidence="7">
    <location>
        <begin position="188"/>
        <end position="253"/>
    </location>
</feature>
<dbReference type="AlphaFoldDB" id="A0AA89BTS1"/>
<dbReference type="SMART" id="SM00338">
    <property type="entry name" value="BRLZ"/>
    <property type="match status" value="1"/>
</dbReference>
<proteinExistence type="inferred from homology"/>
<evidence type="ECO:0000256" key="1">
    <source>
        <dbReference type="ARBA" id="ARBA00004123"/>
    </source>
</evidence>